<dbReference type="Proteomes" id="UP000569092">
    <property type="component" value="Unassembled WGS sequence"/>
</dbReference>
<sequence length="303" mass="33475">MTVAGPIVWSSPSTWPWVVYVWAAFALIGAAKPAWRWIQRGRGESWPLADGRIDSAQISKPNFSLSVKSGHYLAELLYSYSFAGVSYSGRYTRDIPTAGEAEEFIRNLQGKAVAVHYNPEKPSRSVLLERDVELLLQSRTPVPPASLPPPRSIPSLISSLLPIFIVLSVVGLVLSLWVHLGALMGQRVAPESFFWILHIGIFVVWLPAVLVAQRLVGTMNRKDFWKVVLKNSPDWMRYMVYAFGGYAVVNFLLFMVNAPNGGNGANPPAAVWRGFSGHWMAFYSAALAILYSASRSSAPVDHS</sequence>
<feature type="transmembrane region" description="Helical" evidence="1">
    <location>
        <begin position="17"/>
        <end position="35"/>
    </location>
</feature>
<dbReference type="EMBL" id="JACHDZ010000001">
    <property type="protein sequence ID" value="MBB5342368.1"/>
    <property type="molecule type" value="Genomic_DNA"/>
</dbReference>
<keyword evidence="1" id="KW-0812">Transmembrane</keyword>
<accession>A0A7W8J4C4</accession>
<dbReference type="Pfam" id="PF12158">
    <property type="entry name" value="DUF3592"/>
    <property type="match status" value="1"/>
</dbReference>
<comment type="caution">
    <text evidence="3">The sequence shown here is derived from an EMBL/GenBank/DDBJ whole genome shotgun (WGS) entry which is preliminary data.</text>
</comment>
<keyword evidence="1" id="KW-1133">Transmembrane helix</keyword>
<proteinExistence type="predicted"/>
<evidence type="ECO:0000313" key="3">
    <source>
        <dbReference type="EMBL" id="MBB5342368.1"/>
    </source>
</evidence>
<dbReference type="InterPro" id="IPR021994">
    <property type="entry name" value="DUF3592"/>
</dbReference>
<keyword evidence="1" id="KW-0472">Membrane</keyword>
<dbReference type="AlphaFoldDB" id="A0A7W8J4C4"/>
<gene>
    <name evidence="3" type="ORF">HDF10_000318</name>
</gene>
<feature type="transmembrane region" description="Helical" evidence="1">
    <location>
        <begin position="238"/>
        <end position="256"/>
    </location>
</feature>
<organism evidence="3 4">
    <name type="scientific">Tunturiibacter lichenicola</name>
    <dbReference type="NCBI Taxonomy" id="2051959"/>
    <lineage>
        <taxon>Bacteria</taxon>
        <taxon>Pseudomonadati</taxon>
        <taxon>Acidobacteriota</taxon>
        <taxon>Terriglobia</taxon>
        <taxon>Terriglobales</taxon>
        <taxon>Acidobacteriaceae</taxon>
        <taxon>Tunturiibacter</taxon>
    </lineage>
</organism>
<evidence type="ECO:0000256" key="1">
    <source>
        <dbReference type="SAM" id="Phobius"/>
    </source>
</evidence>
<evidence type="ECO:0000259" key="2">
    <source>
        <dbReference type="Pfam" id="PF12158"/>
    </source>
</evidence>
<protein>
    <recommendedName>
        <fullName evidence="2">DUF3592 domain-containing protein</fullName>
    </recommendedName>
</protein>
<feature type="transmembrane region" description="Helical" evidence="1">
    <location>
        <begin position="160"/>
        <end position="180"/>
    </location>
</feature>
<feature type="transmembrane region" description="Helical" evidence="1">
    <location>
        <begin position="276"/>
        <end position="293"/>
    </location>
</feature>
<evidence type="ECO:0000313" key="4">
    <source>
        <dbReference type="Proteomes" id="UP000569092"/>
    </source>
</evidence>
<reference evidence="3 4" key="1">
    <citation type="submission" date="2020-08" db="EMBL/GenBank/DDBJ databases">
        <title>Genomic Encyclopedia of Type Strains, Phase IV (KMG-V): Genome sequencing to study the core and pangenomes of soil and plant-associated prokaryotes.</title>
        <authorList>
            <person name="Whitman W."/>
        </authorList>
    </citation>
    <scope>NUCLEOTIDE SEQUENCE [LARGE SCALE GENOMIC DNA]</scope>
    <source>
        <strain evidence="3 4">M8US30</strain>
    </source>
</reference>
<feature type="transmembrane region" description="Helical" evidence="1">
    <location>
        <begin position="192"/>
        <end position="217"/>
    </location>
</feature>
<feature type="domain" description="DUF3592" evidence="2">
    <location>
        <begin position="69"/>
        <end position="128"/>
    </location>
</feature>
<name>A0A7W8J4C4_9BACT</name>